<keyword evidence="1 6" id="KW-0645">Protease</keyword>
<dbReference type="AlphaFoldDB" id="A0A6P0HF08"/>
<dbReference type="Pfam" id="PF01435">
    <property type="entry name" value="Peptidase_M48"/>
    <property type="match status" value="1"/>
</dbReference>
<feature type="transmembrane region" description="Helical" evidence="7">
    <location>
        <begin position="271"/>
        <end position="294"/>
    </location>
</feature>
<dbReference type="PANTHER" id="PTHR34978:SF3">
    <property type="entry name" value="SLR0241 PROTEIN"/>
    <property type="match status" value="1"/>
</dbReference>
<keyword evidence="7" id="KW-1133">Transmembrane helix</keyword>
<protein>
    <submittedName>
        <fullName evidence="9">M56 family metallopeptidase</fullName>
    </submittedName>
</protein>
<dbReference type="InterPro" id="IPR001915">
    <property type="entry name" value="Peptidase_M48"/>
</dbReference>
<feature type="domain" description="Peptidase M48" evidence="8">
    <location>
        <begin position="107"/>
        <end position="195"/>
    </location>
</feature>
<dbReference type="PANTHER" id="PTHR34978">
    <property type="entry name" value="POSSIBLE SENSOR-TRANSDUCER PROTEIN BLAR"/>
    <property type="match status" value="1"/>
</dbReference>
<comment type="similarity">
    <text evidence="6">Belongs to the peptidase M48 family.</text>
</comment>
<comment type="cofactor">
    <cofactor evidence="6">
        <name>Zn(2+)</name>
        <dbReference type="ChEBI" id="CHEBI:29105"/>
    </cofactor>
    <text evidence="6">Binds 1 zinc ion per subunit.</text>
</comment>
<evidence type="ECO:0000256" key="7">
    <source>
        <dbReference type="SAM" id="Phobius"/>
    </source>
</evidence>
<dbReference type="EMBL" id="JAAGXA010000001">
    <property type="protein sequence ID" value="NEN77201.1"/>
    <property type="molecule type" value="Genomic_DNA"/>
</dbReference>
<gene>
    <name evidence="9" type="ORF">G3T38_02800</name>
</gene>
<organism evidence="9 10">
    <name type="scientific">Nocardioides zeae</name>
    <dbReference type="NCBI Taxonomy" id="1457234"/>
    <lineage>
        <taxon>Bacteria</taxon>
        <taxon>Bacillati</taxon>
        <taxon>Actinomycetota</taxon>
        <taxon>Actinomycetes</taxon>
        <taxon>Propionibacteriales</taxon>
        <taxon>Nocardioidaceae</taxon>
        <taxon>Nocardioides</taxon>
    </lineage>
</organism>
<keyword evidence="2" id="KW-0479">Metal-binding</keyword>
<evidence type="ECO:0000313" key="9">
    <source>
        <dbReference type="EMBL" id="NEN77201.1"/>
    </source>
</evidence>
<evidence type="ECO:0000256" key="3">
    <source>
        <dbReference type="ARBA" id="ARBA00022801"/>
    </source>
</evidence>
<keyword evidence="7" id="KW-0812">Transmembrane</keyword>
<dbReference type="Proteomes" id="UP000468687">
    <property type="component" value="Unassembled WGS sequence"/>
</dbReference>
<keyword evidence="5 6" id="KW-0482">Metalloprotease</keyword>
<reference evidence="9 10" key="1">
    <citation type="journal article" date="2014" name="Int. J. Syst. Evol. Microbiol.">
        <title>Nocardioides zeae sp. nov., isolated from the stem of Zea mays.</title>
        <authorList>
            <person name="Glaeser S.P."/>
            <person name="McInroy J.A."/>
            <person name="Busse H.J."/>
            <person name="Kampfer P."/>
        </authorList>
    </citation>
    <scope>NUCLEOTIDE SEQUENCE [LARGE SCALE GENOMIC DNA]</scope>
    <source>
        <strain evidence="9 10">JCM 30728</strain>
    </source>
</reference>
<dbReference type="InterPro" id="IPR052173">
    <property type="entry name" value="Beta-lactam_resp_regulator"/>
</dbReference>
<name>A0A6P0HF08_9ACTN</name>
<evidence type="ECO:0000256" key="6">
    <source>
        <dbReference type="RuleBase" id="RU003983"/>
    </source>
</evidence>
<feature type="transmembrane region" description="Helical" evidence="7">
    <location>
        <begin position="40"/>
        <end position="63"/>
    </location>
</feature>
<feature type="transmembrane region" description="Helical" evidence="7">
    <location>
        <begin position="75"/>
        <end position="95"/>
    </location>
</feature>
<dbReference type="GO" id="GO:0006508">
    <property type="term" value="P:proteolysis"/>
    <property type="evidence" value="ECO:0007669"/>
    <property type="project" value="UniProtKB-KW"/>
</dbReference>
<evidence type="ECO:0000256" key="4">
    <source>
        <dbReference type="ARBA" id="ARBA00022833"/>
    </source>
</evidence>
<dbReference type="GO" id="GO:0046872">
    <property type="term" value="F:metal ion binding"/>
    <property type="evidence" value="ECO:0007669"/>
    <property type="project" value="UniProtKB-KW"/>
</dbReference>
<dbReference type="GO" id="GO:0004222">
    <property type="term" value="F:metalloendopeptidase activity"/>
    <property type="evidence" value="ECO:0007669"/>
    <property type="project" value="InterPro"/>
</dbReference>
<comment type="caution">
    <text evidence="9">The sequence shown here is derived from an EMBL/GenBank/DDBJ whole genome shotgun (WGS) entry which is preliminary data.</text>
</comment>
<evidence type="ECO:0000313" key="10">
    <source>
        <dbReference type="Proteomes" id="UP000468687"/>
    </source>
</evidence>
<evidence type="ECO:0000256" key="5">
    <source>
        <dbReference type="ARBA" id="ARBA00023049"/>
    </source>
</evidence>
<evidence type="ECO:0000256" key="1">
    <source>
        <dbReference type="ARBA" id="ARBA00022670"/>
    </source>
</evidence>
<keyword evidence="4 6" id="KW-0862">Zinc</keyword>
<dbReference type="CDD" id="cd07326">
    <property type="entry name" value="M56_BlaR1_MecR1_like"/>
    <property type="match status" value="1"/>
</dbReference>
<keyword evidence="7" id="KW-0472">Membrane</keyword>
<evidence type="ECO:0000259" key="8">
    <source>
        <dbReference type="Pfam" id="PF01435"/>
    </source>
</evidence>
<dbReference type="Gene3D" id="3.30.2010.10">
    <property type="entry name" value="Metalloproteases ('zincins'), catalytic domain"/>
    <property type="match status" value="1"/>
</dbReference>
<keyword evidence="3 6" id="KW-0378">Hydrolase</keyword>
<dbReference type="RefSeq" id="WP_163770517.1">
    <property type="nucleotide sequence ID" value="NZ_JAAGXA010000001.1"/>
</dbReference>
<keyword evidence="10" id="KW-1185">Reference proteome</keyword>
<evidence type="ECO:0000256" key="2">
    <source>
        <dbReference type="ARBA" id="ARBA00022723"/>
    </source>
</evidence>
<proteinExistence type="inferred from homology"/>
<accession>A0A6P0HF08</accession>
<sequence>MTPLVLGALAVVLAGPVPALLARAHVLRRTPYAALLLWQAVALAAVLAALGSTLALVTAHVLVEDGSGRMPGAAEYAVAAVALGVTGLVAGRLLVSAHRVGASLRRIRRRHADQVDLLGRVQDDGVRVLDDDAPVAYCLPGIHRSRVVVSAGFIERLDVDEVGAVLAHEWAHLKFRHDLVVEFFDVLHRAFPRWVSSARALAEVRLLVEMCADRAAARAAGRRPLAQALVQLAESRAPAAAMGAGSGTTSDLAARIEVLGDPAPPRPQGPALVVVSLAVLVLPTWLVVAPWLAAVADAGL</sequence>